<comment type="similarity">
    <text evidence="2">Belongs to the complex I LYR family.</text>
</comment>
<organism evidence="5 6">
    <name type="scientific">Leptosia nina</name>
    <dbReference type="NCBI Taxonomy" id="320188"/>
    <lineage>
        <taxon>Eukaryota</taxon>
        <taxon>Metazoa</taxon>
        <taxon>Ecdysozoa</taxon>
        <taxon>Arthropoda</taxon>
        <taxon>Hexapoda</taxon>
        <taxon>Insecta</taxon>
        <taxon>Pterygota</taxon>
        <taxon>Neoptera</taxon>
        <taxon>Endopterygota</taxon>
        <taxon>Lepidoptera</taxon>
        <taxon>Glossata</taxon>
        <taxon>Ditrysia</taxon>
        <taxon>Papilionoidea</taxon>
        <taxon>Pieridae</taxon>
        <taxon>Pierinae</taxon>
        <taxon>Leptosia</taxon>
    </lineage>
</organism>
<accession>A0AAV1J8W5</accession>
<evidence type="ECO:0008006" key="7">
    <source>
        <dbReference type="Google" id="ProtNLM"/>
    </source>
</evidence>
<dbReference type="CDD" id="cd20267">
    <property type="entry name" value="Complex1_LYR_LYRM7"/>
    <property type="match status" value="1"/>
</dbReference>
<proteinExistence type="inferred from homology"/>
<keyword evidence="3" id="KW-0496">Mitochondrion</keyword>
<dbReference type="PANTHER" id="PTHR46749">
    <property type="entry name" value="COMPLEX III ASSEMBLY FACTOR LYRM7"/>
    <property type="match status" value="1"/>
</dbReference>
<dbReference type="InterPro" id="IPR050435">
    <property type="entry name" value="MZM1/LYRM7"/>
</dbReference>
<dbReference type="GO" id="GO:0005759">
    <property type="term" value="C:mitochondrial matrix"/>
    <property type="evidence" value="ECO:0007669"/>
    <property type="project" value="UniProtKB-SubCell"/>
</dbReference>
<evidence type="ECO:0000313" key="6">
    <source>
        <dbReference type="Proteomes" id="UP001497472"/>
    </source>
</evidence>
<dbReference type="PANTHER" id="PTHR46749:SF1">
    <property type="entry name" value="COMPLEX III ASSEMBLY FACTOR LYRM7"/>
    <property type="match status" value="1"/>
</dbReference>
<keyword evidence="4" id="KW-0143">Chaperone</keyword>
<name>A0AAV1J8W5_9NEOP</name>
<comment type="subcellular location">
    <subcellularLocation>
        <location evidence="1">Mitochondrion matrix</location>
    </subcellularLocation>
</comment>
<keyword evidence="6" id="KW-1185">Reference proteome</keyword>
<dbReference type="GO" id="GO:0034551">
    <property type="term" value="P:mitochondrial respiratory chain complex III assembly"/>
    <property type="evidence" value="ECO:0007669"/>
    <property type="project" value="InterPro"/>
</dbReference>
<evidence type="ECO:0000256" key="3">
    <source>
        <dbReference type="ARBA" id="ARBA00023128"/>
    </source>
</evidence>
<evidence type="ECO:0000256" key="1">
    <source>
        <dbReference type="ARBA" id="ARBA00004305"/>
    </source>
</evidence>
<sequence length="139" mass="16179">MYTTGFKQKINTIVCLNMENLRSVVLNNFKKLHRTRLKVFKGDYRAQTAARVKINEEYKKNKTVTDVEAIKAMIKFSEDIENELRTQVIQAKEIKPGVFEAKITEDTVKLDNVPFDDNAILPKRGKRRQNCCQEQVKDN</sequence>
<dbReference type="AlphaFoldDB" id="A0AAV1J8W5"/>
<evidence type="ECO:0000256" key="4">
    <source>
        <dbReference type="ARBA" id="ARBA00023186"/>
    </source>
</evidence>
<dbReference type="Proteomes" id="UP001497472">
    <property type="component" value="Unassembled WGS sequence"/>
</dbReference>
<dbReference type="GO" id="GO:0044183">
    <property type="term" value="F:protein folding chaperone"/>
    <property type="evidence" value="ECO:0007669"/>
    <property type="project" value="TreeGrafter"/>
</dbReference>
<dbReference type="EMBL" id="CAVLEF010000007">
    <property type="protein sequence ID" value="CAK1545846.1"/>
    <property type="molecule type" value="Genomic_DNA"/>
</dbReference>
<comment type="caution">
    <text evidence="5">The sequence shown here is derived from an EMBL/GenBank/DDBJ whole genome shotgun (WGS) entry which is preliminary data.</text>
</comment>
<gene>
    <name evidence="5" type="ORF">LNINA_LOCUS5461</name>
</gene>
<evidence type="ECO:0000256" key="2">
    <source>
        <dbReference type="ARBA" id="ARBA00009508"/>
    </source>
</evidence>
<evidence type="ECO:0000313" key="5">
    <source>
        <dbReference type="EMBL" id="CAK1545846.1"/>
    </source>
</evidence>
<protein>
    <recommendedName>
        <fullName evidence="7">LYR motif-containing protein 7</fullName>
    </recommendedName>
</protein>
<reference evidence="5 6" key="1">
    <citation type="submission" date="2023-11" db="EMBL/GenBank/DDBJ databases">
        <authorList>
            <person name="Okamura Y."/>
        </authorList>
    </citation>
    <scope>NUCLEOTIDE SEQUENCE [LARGE SCALE GENOMIC DNA]</scope>
</reference>
<dbReference type="InterPro" id="IPR045298">
    <property type="entry name" value="Complex1_LYR_LYRM7"/>
</dbReference>